<evidence type="ECO:0000256" key="6">
    <source>
        <dbReference type="ARBA" id="ARBA00022679"/>
    </source>
</evidence>
<dbReference type="InterPro" id="IPR036097">
    <property type="entry name" value="HisK_dim/P_sf"/>
</dbReference>
<dbReference type="GO" id="GO:0005886">
    <property type="term" value="C:plasma membrane"/>
    <property type="evidence" value="ECO:0007669"/>
    <property type="project" value="UniProtKB-SubCell"/>
</dbReference>
<feature type="transmembrane region" description="Helical" evidence="11">
    <location>
        <begin position="210"/>
        <end position="227"/>
    </location>
</feature>
<keyword evidence="10 11" id="KW-0472">Membrane</keyword>
<evidence type="ECO:0000256" key="3">
    <source>
        <dbReference type="ARBA" id="ARBA00012438"/>
    </source>
</evidence>
<dbReference type="InterPro" id="IPR005467">
    <property type="entry name" value="His_kinase_dom"/>
</dbReference>
<evidence type="ECO:0000256" key="2">
    <source>
        <dbReference type="ARBA" id="ARBA00004651"/>
    </source>
</evidence>
<dbReference type="InterPro" id="IPR013767">
    <property type="entry name" value="PAS_fold"/>
</dbReference>
<dbReference type="SMART" id="SM00388">
    <property type="entry name" value="HisKA"/>
    <property type="match status" value="1"/>
</dbReference>
<keyword evidence="9 11" id="KW-1133">Transmembrane helix</keyword>
<evidence type="ECO:0000256" key="9">
    <source>
        <dbReference type="ARBA" id="ARBA00022989"/>
    </source>
</evidence>
<dbReference type="SMART" id="SM00387">
    <property type="entry name" value="HATPase_c"/>
    <property type="match status" value="1"/>
</dbReference>
<dbReference type="CDD" id="cd00082">
    <property type="entry name" value="HisKA"/>
    <property type="match status" value="1"/>
</dbReference>
<dbReference type="PROSITE" id="PS50113">
    <property type="entry name" value="PAC"/>
    <property type="match status" value="2"/>
</dbReference>
<comment type="subcellular location">
    <subcellularLocation>
        <location evidence="2">Cell membrane</location>
        <topology evidence="2">Multi-pass membrane protein</topology>
    </subcellularLocation>
</comment>
<evidence type="ECO:0000313" key="16">
    <source>
        <dbReference type="Proteomes" id="UP000175968"/>
    </source>
</evidence>
<reference evidence="15 16" key="1">
    <citation type="submission" date="2016-10" db="EMBL/GenBank/DDBJ databases">
        <title>Flavobacterium gilvum sp. nov., isolated from stream water.</title>
        <authorList>
            <person name="Shin S.-K."/>
            <person name="Cho Y.-J."/>
            <person name="Yi H."/>
        </authorList>
    </citation>
    <scope>NUCLEOTIDE SEQUENCE [LARGE SCALE GENOMIC DNA]</scope>
    <source>
        <strain evidence="15 16">EM1308</strain>
    </source>
</reference>
<dbReference type="GO" id="GO:0000155">
    <property type="term" value="F:phosphorelay sensor kinase activity"/>
    <property type="evidence" value="ECO:0007669"/>
    <property type="project" value="InterPro"/>
</dbReference>
<dbReference type="InterPro" id="IPR036890">
    <property type="entry name" value="HATPase_C_sf"/>
</dbReference>
<dbReference type="Pfam" id="PF13426">
    <property type="entry name" value="PAS_9"/>
    <property type="match status" value="5"/>
</dbReference>
<evidence type="ECO:0000256" key="5">
    <source>
        <dbReference type="ARBA" id="ARBA00022553"/>
    </source>
</evidence>
<sequence>MGENIKQYGITNYLNSTTKIVCGSAILYFLFAELTKLIFISQLNLWPFFPAIGLATAFTIIFGRKAIIGVAIGSLFFSFHVRNQEILHATNHQDFTNALSICLIIPITCLINVYLVSHYTQLWCKTKYPFIKGKYILNFSIASLLGSIIATLTGIALIAIFSNLSTQKLHLIWSNLFRGNLLGIILITPFVLSWLYKEENKTQWDIQKKIEAFILPFITLAASIYVFEADVNKESVLYLLLIWGGYRFNLKLITILTLIIATVSMYYTGHKMGGYVFGGWDNNFFLLQLFLFVNMVSILFFKAILMEKEDEENKLKISEQVLSTERNILKATIESTNTTSIFSLDTNLNYLNFNSPHEKFMKNTYGTSIKIGDNHLELISPKNEKENYFSLYQNVLDGNNYEKEEKDSVGSYWKIAKSPIRDDNQNIIGISVIITDISDLKLKKIQLKENNLSLNERIKELGCLYDITKIINRKSLSKTEKLQTCVQIIKDSFQFPENTNCRIQFDEEEFFSDNYKKPNAYISQKIVIKGVERGCIEVGCFDEKKICTEAIFLKEEIKLLETLTDIISKSFQAKIVEENLRKSEESYRTLFENVQDVFFKTSIQTRTILNVSPSCTQFNDITREELIGQNMFSIYSDENDAHLILDKLIKEKKIIDYTSKITIKDKDFHISINAEFTYDEHNEPEFIIGSIRDISNRRLAEENLKISEEKFRSIYENMQDVYYMHTMDGKLLDVSPSVEKYFLDKKENLIGIHIPNIYTKPELYFELITKIVKEDSIYDEEIEFITPTGETLVFSVTSRLIKDSDGNPSMIEGTMRNINERIINQKQMLEATEKIKESEEKFRSIYESFADIYFKKTIDGLLLDVSPSAEKYFNMKRETIIGMNAYDFYVERAEADLLYESLLLNKQIHDYEARFLTANKEIIYFSVSAKVVLDSSGKPAYFEGTMRDINERIQNREKLLEGADKIKKSEEKFRSIFENMQDIYYQHDFDGKITEMSPSCEKHFKRKREEMIGLYTKELYYDPSKQKELREKITKEGSLNDEQVEFITATGEPVHFSINCKIIYNQNGVPSYVEGSLRNINERIHNQKQLLDASEKIMKSEAKFRSIFENTQDIYYMQNLDGVIYEISPSVEKHLKYKREQVIGRDSKHLHYDLSRQNELREKIIKEGGLDDEYAQFVTATGEPIFFSINCKVIHDQDGKPSHVEGSIRNINEKILNQQQLLEANEKIKESEKKYRNIFENAKDVFFMGSIKEDRLIDISPSCSYFGVQPEDIIGKPIEEFYFDPKDRKEVVETRNKFGEIKDYIVKFVFNDKPFYISLNSKITYDVNNEPEFLIGSFTDVTDRIQAEKNLKISESKFRSIYENFEDVYFKTKLDGTFEELSPSFEKHFLKTSSEAIGNSVLDIYYNKKDRDLLLEKLEKDNHVSDFDAQFIDAKGVVQFFSMNAHFLYEDGVPAYIEGTLRNVNDRVAVQKEMISKNRKLEFQNTELEQFAYIASHDLQEPLITVIHSIQMLEEELGEKLDEDQKQYLEFINSSTSRMQVLVKGLLDYSRIGKERKSNKIDCNKIVSLVLADMATSLNESKAIVEFENLPIIESNTTEMRQLFQNLISNANKFRKKDVQPKIKIAAVKEGKNWLFSIQDNGIGIEEHNIEKVFVIFKRLHNRNEYQGTGIGLSHCKKIIEQHRGKIWVESKYNEGSTFKWTLPIEQNL</sequence>
<feature type="transmembrane region" description="Helical" evidence="11">
    <location>
        <begin position="20"/>
        <end position="40"/>
    </location>
</feature>
<feature type="transmembrane region" description="Helical" evidence="11">
    <location>
        <begin position="136"/>
        <end position="164"/>
    </location>
</feature>
<protein>
    <recommendedName>
        <fullName evidence="3">histidine kinase</fullName>
        <ecNumber evidence="3">2.7.13.3</ecNumber>
    </recommendedName>
</protein>
<dbReference type="Pfam" id="PF00989">
    <property type="entry name" value="PAS"/>
    <property type="match status" value="2"/>
</dbReference>
<keyword evidence="6" id="KW-0808">Transferase</keyword>
<dbReference type="Gene3D" id="1.10.287.130">
    <property type="match status" value="1"/>
</dbReference>
<dbReference type="InterPro" id="IPR004358">
    <property type="entry name" value="Sig_transdc_His_kin-like_C"/>
</dbReference>
<keyword evidence="16" id="KW-1185">Reference proteome</keyword>
<feature type="domain" description="PAC" evidence="14">
    <location>
        <begin position="778"/>
        <end position="830"/>
    </location>
</feature>
<dbReference type="CDD" id="cd00130">
    <property type="entry name" value="PAS"/>
    <property type="match status" value="6"/>
</dbReference>
<dbReference type="SUPFAM" id="SSF55874">
    <property type="entry name" value="ATPase domain of HSP90 chaperone/DNA topoisomerase II/histidine kinase"/>
    <property type="match status" value="1"/>
</dbReference>
<accession>A0AAC9I3N6</accession>
<dbReference type="NCBIfam" id="TIGR00229">
    <property type="entry name" value="sensory_box"/>
    <property type="match status" value="7"/>
</dbReference>
<dbReference type="PANTHER" id="PTHR43304">
    <property type="entry name" value="PHYTOCHROME-LIKE PROTEIN CPH1"/>
    <property type="match status" value="1"/>
</dbReference>
<evidence type="ECO:0000259" key="12">
    <source>
        <dbReference type="PROSITE" id="PS50109"/>
    </source>
</evidence>
<dbReference type="RefSeq" id="WP_035634207.1">
    <property type="nucleotide sequence ID" value="NZ_CP017479.1"/>
</dbReference>
<dbReference type="KEGG" id="fgl:EM308_05635"/>
<feature type="domain" description="PAS" evidence="13">
    <location>
        <begin position="583"/>
        <end position="639"/>
    </location>
</feature>
<dbReference type="Proteomes" id="UP000175968">
    <property type="component" value="Chromosome"/>
</dbReference>
<keyword evidence="5" id="KW-0597">Phosphoprotein</keyword>
<dbReference type="PROSITE" id="PS50109">
    <property type="entry name" value="HIS_KIN"/>
    <property type="match status" value="1"/>
</dbReference>
<feature type="transmembrane region" description="Helical" evidence="11">
    <location>
        <begin position="248"/>
        <end position="267"/>
    </location>
</feature>
<keyword evidence="8" id="KW-0418">Kinase</keyword>
<organism evidence="15 16">
    <name type="scientific">Flavobacterium gilvum</name>
    <dbReference type="NCBI Taxonomy" id="1492737"/>
    <lineage>
        <taxon>Bacteria</taxon>
        <taxon>Pseudomonadati</taxon>
        <taxon>Bacteroidota</taxon>
        <taxon>Flavobacteriia</taxon>
        <taxon>Flavobacteriales</taxon>
        <taxon>Flavobacteriaceae</taxon>
        <taxon>Flavobacterium</taxon>
    </lineage>
</organism>
<dbReference type="InterPro" id="IPR035965">
    <property type="entry name" value="PAS-like_dom_sf"/>
</dbReference>
<dbReference type="GO" id="GO:0006355">
    <property type="term" value="P:regulation of DNA-templated transcription"/>
    <property type="evidence" value="ECO:0007669"/>
    <property type="project" value="InterPro"/>
</dbReference>
<dbReference type="SUPFAM" id="SSF55785">
    <property type="entry name" value="PYP-like sensor domain (PAS domain)"/>
    <property type="match status" value="8"/>
</dbReference>
<dbReference type="Pfam" id="PF13596">
    <property type="entry name" value="PAS_10"/>
    <property type="match status" value="1"/>
</dbReference>
<feature type="transmembrane region" description="Helical" evidence="11">
    <location>
        <begin position="98"/>
        <end position="116"/>
    </location>
</feature>
<dbReference type="PANTHER" id="PTHR43304:SF1">
    <property type="entry name" value="PAC DOMAIN-CONTAINING PROTEIN"/>
    <property type="match status" value="1"/>
</dbReference>
<name>A0AAC9I3N6_9FLAO</name>
<feature type="domain" description="PAS" evidence="13">
    <location>
        <begin position="707"/>
        <end position="751"/>
    </location>
</feature>
<keyword evidence="7 11" id="KW-0812">Transmembrane</keyword>
<evidence type="ECO:0000313" key="15">
    <source>
        <dbReference type="EMBL" id="AOW09030.1"/>
    </source>
</evidence>
<proteinExistence type="predicted"/>
<dbReference type="SMART" id="SM00091">
    <property type="entry name" value="PAS"/>
    <property type="match status" value="7"/>
</dbReference>
<keyword evidence="4" id="KW-1003">Cell membrane</keyword>
<dbReference type="InterPro" id="IPR001610">
    <property type="entry name" value="PAC"/>
</dbReference>
<dbReference type="Gene3D" id="3.30.565.10">
    <property type="entry name" value="Histidine kinase-like ATPase, C-terminal domain"/>
    <property type="match status" value="1"/>
</dbReference>
<evidence type="ECO:0000256" key="10">
    <source>
        <dbReference type="ARBA" id="ARBA00023136"/>
    </source>
</evidence>
<evidence type="ECO:0000256" key="4">
    <source>
        <dbReference type="ARBA" id="ARBA00022475"/>
    </source>
</evidence>
<dbReference type="Pfam" id="PF00512">
    <property type="entry name" value="HisKA"/>
    <property type="match status" value="1"/>
</dbReference>
<evidence type="ECO:0000259" key="13">
    <source>
        <dbReference type="PROSITE" id="PS50112"/>
    </source>
</evidence>
<evidence type="ECO:0000256" key="11">
    <source>
        <dbReference type="SAM" id="Phobius"/>
    </source>
</evidence>
<dbReference type="Pfam" id="PF02518">
    <property type="entry name" value="HATPase_c"/>
    <property type="match status" value="1"/>
</dbReference>
<feature type="transmembrane region" description="Helical" evidence="11">
    <location>
        <begin position="287"/>
        <end position="305"/>
    </location>
</feature>
<feature type="domain" description="PAS" evidence="13">
    <location>
        <begin position="1231"/>
        <end position="1293"/>
    </location>
</feature>
<feature type="domain" description="Histidine kinase" evidence="12">
    <location>
        <begin position="1494"/>
        <end position="1707"/>
    </location>
</feature>
<dbReference type="InterPro" id="IPR003661">
    <property type="entry name" value="HisK_dim/P_dom"/>
</dbReference>
<dbReference type="Gene3D" id="3.30.450.20">
    <property type="entry name" value="PAS domain"/>
    <property type="match status" value="8"/>
</dbReference>
<gene>
    <name evidence="15" type="ORF">EM308_05635</name>
</gene>
<feature type="domain" description="PAS" evidence="13">
    <location>
        <begin position="838"/>
        <end position="911"/>
    </location>
</feature>
<dbReference type="InterPro" id="IPR052162">
    <property type="entry name" value="Sensor_kinase/Photoreceptor"/>
</dbReference>
<dbReference type="SUPFAM" id="SSF47384">
    <property type="entry name" value="Homodimeric domain of signal transducing histidine kinase"/>
    <property type="match status" value="1"/>
</dbReference>
<dbReference type="EC" id="2.7.13.3" evidence="3"/>
<dbReference type="SMART" id="SM00086">
    <property type="entry name" value="PAC"/>
    <property type="match status" value="7"/>
</dbReference>
<dbReference type="InterPro" id="IPR003594">
    <property type="entry name" value="HATPase_dom"/>
</dbReference>
<dbReference type="PRINTS" id="PR00344">
    <property type="entry name" value="BCTRLSENSOR"/>
</dbReference>
<dbReference type="InterPro" id="IPR000700">
    <property type="entry name" value="PAS-assoc_C"/>
</dbReference>
<dbReference type="InterPro" id="IPR000014">
    <property type="entry name" value="PAS"/>
</dbReference>
<feature type="domain" description="PAS" evidence="13">
    <location>
        <begin position="1100"/>
        <end position="1145"/>
    </location>
</feature>
<feature type="domain" description="PAS" evidence="13">
    <location>
        <begin position="969"/>
        <end position="1042"/>
    </location>
</feature>
<evidence type="ECO:0000259" key="14">
    <source>
        <dbReference type="PROSITE" id="PS50113"/>
    </source>
</evidence>
<dbReference type="FunFam" id="3.30.565.10:FF:000006">
    <property type="entry name" value="Sensor histidine kinase WalK"/>
    <property type="match status" value="1"/>
</dbReference>
<evidence type="ECO:0000256" key="1">
    <source>
        <dbReference type="ARBA" id="ARBA00000085"/>
    </source>
</evidence>
<feature type="domain" description="PAS" evidence="13">
    <location>
        <begin position="1354"/>
        <end position="1420"/>
    </location>
</feature>
<evidence type="ECO:0000256" key="8">
    <source>
        <dbReference type="ARBA" id="ARBA00022777"/>
    </source>
</evidence>
<comment type="catalytic activity">
    <reaction evidence="1">
        <text>ATP + protein L-histidine = ADP + protein N-phospho-L-histidine.</text>
        <dbReference type="EC" id="2.7.13.3"/>
    </reaction>
</comment>
<dbReference type="EMBL" id="CP017479">
    <property type="protein sequence ID" value="AOW09030.1"/>
    <property type="molecule type" value="Genomic_DNA"/>
</dbReference>
<feature type="domain" description="PAC" evidence="14">
    <location>
        <begin position="909"/>
        <end position="961"/>
    </location>
</feature>
<feature type="transmembrane region" description="Helical" evidence="11">
    <location>
        <begin position="176"/>
        <end position="195"/>
    </location>
</feature>
<evidence type="ECO:0000256" key="7">
    <source>
        <dbReference type="ARBA" id="ARBA00022692"/>
    </source>
</evidence>
<dbReference type="PROSITE" id="PS50112">
    <property type="entry name" value="PAS"/>
    <property type="match status" value="7"/>
</dbReference>
<dbReference type="InterPro" id="IPR007895">
    <property type="entry name" value="MASE1"/>
</dbReference>
<dbReference type="Pfam" id="PF05231">
    <property type="entry name" value="MASE1"/>
    <property type="match status" value="1"/>
</dbReference>